<evidence type="ECO:0000313" key="1">
    <source>
        <dbReference type="EMBL" id="GBM64704.1"/>
    </source>
</evidence>
<evidence type="ECO:0000313" key="2">
    <source>
        <dbReference type="Proteomes" id="UP000499080"/>
    </source>
</evidence>
<protein>
    <submittedName>
        <fullName evidence="1">Uncharacterized protein</fullName>
    </submittedName>
</protein>
<name>A0A4Y2HH44_ARAVE</name>
<keyword evidence="2" id="KW-1185">Reference proteome</keyword>
<dbReference type="EMBL" id="BGPR01102951">
    <property type="protein sequence ID" value="GBM64704.1"/>
    <property type="molecule type" value="Genomic_DNA"/>
</dbReference>
<reference evidence="1 2" key="1">
    <citation type="journal article" date="2019" name="Sci. Rep.">
        <title>Orb-weaving spider Araneus ventricosus genome elucidates the spidroin gene catalogue.</title>
        <authorList>
            <person name="Kono N."/>
            <person name="Nakamura H."/>
            <person name="Ohtoshi R."/>
            <person name="Moran D.A.P."/>
            <person name="Shinohara A."/>
            <person name="Yoshida Y."/>
            <person name="Fujiwara M."/>
            <person name="Mori M."/>
            <person name="Tomita M."/>
            <person name="Arakawa K."/>
        </authorList>
    </citation>
    <scope>NUCLEOTIDE SEQUENCE [LARGE SCALE GENOMIC DNA]</scope>
</reference>
<gene>
    <name evidence="1" type="ORF">AVEN_129219_1</name>
</gene>
<dbReference type="AlphaFoldDB" id="A0A4Y2HH44"/>
<comment type="caution">
    <text evidence="1">The sequence shown here is derived from an EMBL/GenBank/DDBJ whole genome shotgun (WGS) entry which is preliminary data.</text>
</comment>
<dbReference type="Proteomes" id="UP000499080">
    <property type="component" value="Unassembled WGS sequence"/>
</dbReference>
<sequence>MIQAAFRLPKAKEEIQTSQERTEARMDSSGYHCLYSTACMPFLTLLCYVIPNRLGALYPFYTFVNLVLKHLVENQFTVHIVTNMGSRFSAMLVLRLERELYRGKYGMIGSSQAWTPDLGEHFDDFATNLATLPIK</sequence>
<organism evidence="1 2">
    <name type="scientific">Araneus ventricosus</name>
    <name type="common">Orbweaver spider</name>
    <name type="synonym">Epeira ventricosa</name>
    <dbReference type="NCBI Taxonomy" id="182803"/>
    <lineage>
        <taxon>Eukaryota</taxon>
        <taxon>Metazoa</taxon>
        <taxon>Ecdysozoa</taxon>
        <taxon>Arthropoda</taxon>
        <taxon>Chelicerata</taxon>
        <taxon>Arachnida</taxon>
        <taxon>Araneae</taxon>
        <taxon>Araneomorphae</taxon>
        <taxon>Entelegynae</taxon>
        <taxon>Araneoidea</taxon>
        <taxon>Araneidae</taxon>
        <taxon>Araneus</taxon>
    </lineage>
</organism>
<accession>A0A4Y2HH44</accession>
<proteinExistence type="predicted"/>